<accession>A0AA40CKE1</accession>
<keyword evidence="8" id="KW-1185">Reference proteome</keyword>
<feature type="compositionally biased region" description="Low complexity" evidence="5">
    <location>
        <begin position="371"/>
        <end position="393"/>
    </location>
</feature>
<dbReference type="InterPro" id="IPR013083">
    <property type="entry name" value="Znf_RING/FYVE/PHD"/>
</dbReference>
<protein>
    <recommendedName>
        <fullName evidence="6">RING-type domain-containing protein</fullName>
    </recommendedName>
</protein>
<gene>
    <name evidence="7" type="ORF">B0T16DRAFT_462188</name>
</gene>
<evidence type="ECO:0000256" key="1">
    <source>
        <dbReference type="ARBA" id="ARBA00022723"/>
    </source>
</evidence>
<dbReference type="EMBL" id="JAULSV010000006">
    <property type="protein sequence ID" value="KAK0642186.1"/>
    <property type="molecule type" value="Genomic_DNA"/>
</dbReference>
<dbReference type="PROSITE" id="PS50089">
    <property type="entry name" value="ZF_RING_2"/>
    <property type="match status" value="1"/>
</dbReference>
<dbReference type="SMART" id="SM00184">
    <property type="entry name" value="RING"/>
    <property type="match status" value="1"/>
</dbReference>
<dbReference type="Gene3D" id="3.30.40.10">
    <property type="entry name" value="Zinc/RING finger domain, C3HC4 (zinc finger)"/>
    <property type="match status" value="1"/>
</dbReference>
<feature type="compositionally biased region" description="Basic and acidic residues" evidence="5">
    <location>
        <begin position="203"/>
        <end position="216"/>
    </location>
</feature>
<keyword evidence="1" id="KW-0479">Metal-binding</keyword>
<dbReference type="GO" id="GO:0008270">
    <property type="term" value="F:zinc ion binding"/>
    <property type="evidence" value="ECO:0007669"/>
    <property type="project" value="UniProtKB-KW"/>
</dbReference>
<evidence type="ECO:0000313" key="8">
    <source>
        <dbReference type="Proteomes" id="UP001174936"/>
    </source>
</evidence>
<feature type="compositionally biased region" description="Basic and acidic residues" evidence="5">
    <location>
        <begin position="261"/>
        <end position="271"/>
    </location>
</feature>
<reference evidence="7" key="1">
    <citation type="submission" date="2023-06" db="EMBL/GenBank/DDBJ databases">
        <title>Genome-scale phylogeny and comparative genomics of the fungal order Sordariales.</title>
        <authorList>
            <consortium name="Lawrence Berkeley National Laboratory"/>
            <person name="Hensen N."/>
            <person name="Bonometti L."/>
            <person name="Westerberg I."/>
            <person name="Brannstrom I.O."/>
            <person name="Guillou S."/>
            <person name="Cros-Aarteil S."/>
            <person name="Calhoun S."/>
            <person name="Haridas S."/>
            <person name="Kuo A."/>
            <person name="Mondo S."/>
            <person name="Pangilinan J."/>
            <person name="Riley R."/>
            <person name="Labutti K."/>
            <person name="Andreopoulos B."/>
            <person name="Lipzen A."/>
            <person name="Chen C."/>
            <person name="Yanf M."/>
            <person name="Daum C."/>
            <person name="Ng V."/>
            <person name="Clum A."/>
            <person name="Steindorff A."/>
            <person name="Ohm R."/>
            <person name="Martin F."/>
            <person name="Silar P."/>
            <person name="Natvig D."/>
            <person name="Lalanne C."/>
            <person name="Gautier V."/>
            <person name="Ament-Velasquez S.L."/>
            <person name="Kruys A."/>
            <person name="Hutchinson M.I."/>
            <person name="Powell A.J."/>
            <person name="Barry K."/>
            <person name="Miller A.N."/>
            <person name="Grigoriev I.V."/>
            <person name="Debuchy R."/>
            <person name="Gladieux P."/>
            <person name="Thoren M.H."/>
            <person name="Johannesson H."/>
        </authorList>
    </citation>
    <scope>NUCLEOTIDE SEQUENCE</scope>
    <source>
        <strain evidence="7">SMH2532-1</strain>
    </source>
</reference>
<dbReference type="Pfam" id="PF13639">
    <property type="entry name" value="zf-RING_2"/>
    <property type="match status" value="1"/>
</dbReference>
<dbReference type="GO" id="GO:0061630">
    <property type="term" value="F:ubiquitin protein ligase activity"/>
    <property type="evidence" value="ECO:0007669"/>
    <property type="project" value="TreeGrafter"/>
</dbReference>
<feature type="compositionally biased region" description="Basic and acidic residues" evidence="5">
    <location>
        <begin position="245"/>
        <end position="254"/>
    </location>
</feature>
<keyword evidence="2 4" id="KW-0863">Zinc-finger</keyword>
<dbReference type="GO" id="GO:0016567">
    <property type="term" value="P:protein ubiquitination"/>
    <property type="evidence" value="ECO:0007669"/>
    <property type="project" value="TreeGrafter"/>
</dbReference>
<dbReference type="AlphaFoldDB" id="A0AA40CKE1"/>
<evidence type="ECO:0000259" key="6">
    <source>
        <dbReference type="PROSITE" id="PS50089"/>
    </source>
</evidence>
<evidence type="ECO:0000256" key="3">
    <source>
        <dbReference type="ARBA" id="ARBA00022833"/>
    </source>
</evidence>
<evidence type="ECO:0000256" key="2">
    <source>
        <dbReference type="ARBA" id="ARBA00022771"/>
    </source>
</evidence>
<name>A0AA40CKE1_9PEZI</name>
<organism evidence="7 8">
    <name type="scientific">Cercophora newfieldiana</name>
    <dbReference type="NCBI Taxonomy" id="92897"/>
    <lineage>
        <taxon>Eukaryota</taxon>
        <taxon>Fungi</taxon>
        <taxon>Dikarya</taxon>
        <taxon>Ascomycota</taxon>
        <taxon>Pezizomycotina</taxon>
        <taxon>Sordariomycetes</taxon>
        <taxon>Sordariomycetidae</taxon>
        <taxon>Sordariales</taxon>
        <taxon>Lasiosphaeriaceae</taxon>
        <taxon>Cercophora</taxon>
    </lineage>
</organism>
<feature type="domain" description="RING-type" evidence="6">
    <location>
        <begin position="86"/>
        <end position="146"/>
    </location>
</feature>
<evidence type="ECO:0000256" key="4">
    <source>
        <dbReference type="PROSITE-ProRule" id="PRU00175"/>
    </source>
</evidence>
<dbReference type="Proteomes" id="UP001174936">
    <property type="component" value="Unassembled WGS sequence"/>
</dbReference>
<dbReference type="PANTHER" id="PTHR45969:SF69">
    <property type="entry name" value="FINGER DOMAIN PROTEIN, PUTATIVE (AFU_ORTHOLOGUE AFUA_3G12190)-RELATED"/>
    <property type="match status" value="1"/>
</dbReference>
<feature type="region of interest" description="Disordered" evidence="5">
    <location>
        <begin position="166"/>
        <end position="398"/>
    </location>
</feature>
<dbReference type="InterPro" id="IPR001841">
    <property type="entry name" value="Znf_RING"/>
</dbReference>
<sequence>MSHPGGHPRQDDLDTEDVILALAIQESLVLANRTEPPSRPPQLTPTSTSQPPATTETIQETIEETVWANIEKYIQTPRGPQPIVTCAICRNELIIPGLQEENGEREAMRKLPCGHVLGKDCAEQWIETRITDHSLDDNTPQCPFCRAPIISEGEVQRRGGWVPGQYRMEGQGLDSGVEQRGGEGEGRGIYFDGERGYANFPPTERERESDRRRQPQERVSIMGSVIGLGPERVPTSGSSARRQTRREERREVRPRTSGAHGDVREVSHPSESRQQSSEPRAPNYPSGSNFNREGRWVGEWPPRNGLQPSRSQYPSGPYPQHERAQGHFQGSQWVGPWPPSRDVSSPNPTPHVSAGSHIQEARHPSESNRGSEYGSYTSHSSASPTSSSSSGSSRGYDVVDAHHPYERYGLDSDDNLGEWAWWYRIPKRS</sequence>
<evidence type="ECO:0000313" key="7">
    <source>
        <dbReference type="EMBL" id="KAK0642186.1"/>
    </source>
</evidence>
<evidence type="ECO:0000256" key="5">
    <source>
        <dbReference type="SAM" id="MobiDB-lite"/>
    </source>
</evidence>
<comment type="caution">
    <text evidence="7">The sequence shown here is derived from an EMBL/GenBank/DDBJ whole genome shotgun (WGS) entry which is preliminary data.</text>
</comment>
<dbReference type="PANTHER" id="PTHR45969">
    <property type="entry name" value="RING ZINC FINGER PROTEIN-RELATED"/>
    <property type="match status" value="1"/>
</dbReference>
<feature type="region of interest" description="Disordered" evidence="5">
    <location>
        <begin position="32"/>
        <end position="57"/>
    </location>
</feature>
<keyword evidence="3" id="KW-0862">Zinc</keyword>
<dbReference type="SUPFAM" id="SSF57850">
    <property type="entry name" value="RING/U-box"/>
    <property type="match status" value="1"/>
</dbReference>
<proteinExistence type="predicted"/>
<feature type="compositionally biased region" description="Low complexity" evidence="5">
    <location>
        <begin position="44"/>
        <end position="57"/>
    </location>
</feature>